<dbReference type="NCBIfam" id="TIGR00022">
    <property type="entry name" value="YhcH/YjgK/YiaL family protein"/>
    <property type="match status" value="1"/>
</dbReference>
<sequence length="158" mass="18732">MFASTLEDEMTIDWLCHSSVFQRCIEWLHANSTQYPAGITKLEGDQFFVNVHGYETKHRTNCRWESHRRTVDLQYCISGSERIDWTNERFDKGTSDYDEQSDFELWNARETDFSSFELTPRRFVIFFSGEPHRPMVLHPASKSIHKLVFKIDMELLAQ</sequence>
<reference evidence="1 2" key="1">
    <citation type="submission" date="2020-08" db="EMBL/GenBank/DDBJ databases">
        <title>Genomic Encyclopedia of Type Strains, Phase III (KMG-III): the genomes of soil and plant-associated and newly described type strains.</title>
        <authorList>
            <person name="Whitman W."/>
        </authorList>
    </citation>
    <scope>NUCLEOTIDE SEQUENCE [LARGE SCALE GENOMIC DNA]</scope>
    <source>
        <strain evidence="1 2">CECT 8075</strain>
    </source>
</reference>
<keyword evidence="2" id="KW-1185">Reference proteome</keyword>
<evidence type="ECO:0000313" key="1">
    <source>
        <dbReference type="EMBL" id="MBB3206269.1"/>
    </source>
</evidence>
<dbReference type="EMBL" id="JACHXU010000006">
    <property type="protein sequence ID" value="MBB3206269.1"/>
    <property type="molecule type" value="Genomic_DNA"/>
</dbReference>
<dbReference type="SUPFAM" id="SSF51197">
    <property type="entry name" value="Clavaminate synthase-like"/>
    <property type="match status" value="1"/>
</dbReference>
<name>A0A7W5DXX5_9BACT</name>
<dbReference type="InterPro" id="IPR037012">
    <property type="entry name" value="NanQ/TabA/YiaL_sf"/>
</dbReference>
<dbReference type="GO" id="GO:0005829">
    <property type="term" value="C:cytosol"/>
    <property type="evidence" value="ECO:0007669"/>
    <property type="project" value="TreeGrafter"/>
</dbReference>
<accession>A0A7W5DXX5</accession>
<protein>
    <submittedName>
        <fullName evidence="1">YhcH/YjgK/YiaL family protein</fullName>
    </submittedName>
</protein>
<proteinExistence type="predicted"/>
<dbReference type="InterPro" id="IPR004375">
    <property type="entry name" value="NanQ/TabA/YiaL"/>
</dbReference>
<dbReference type="Gene3D" id="2.60.120.370">
    <property type="entry name" value="YhcH/YjgK/YiaL"/>
    <property type="match status" value="1"/>
</dbReference>
<organism evidence="1 2">
    <name type="scientific">Aporhodopirellula rubra</name>
    <dbReference type="NCBI Taxonomy" id="980271"/>
    <lineage>
        <taxon>Bacteria</taxon>
        <taxon>Pseudomonadati</taxon>
        <taxon>Planctomycetota</taxon>
        <taxon>Planctomycetia</taxon>
        <taxon>Pirellulales</taxon>
        <taxon>Pirellulaceae</taxon>
        <taxon>Aporhodopirellula</taxon>
    </lineage>
</organism>
<gene>
    <name evidence="1" type="ORF">FHS27_002078</name>
</gene>
<dbReference type="PANTHER" id="PTHR34986">
    <property type="entry name" value="EVOLVED BETA-GALACTOSIDASE SUBUNIT BETA"/>
    <property type="match status" value="1"/>
</dbReference>
<dbReference type="AlphaFoldDB" id="A0A7W5DXX5"/>
<evidence type="ECO:0000313" key="2">
    <source>
        <dbReference type="Proteomes" id="UP000536179"/>
    </source>
</evidence>
<dbReference type="PANTHER" id="PTHR34986:SF1">
    <property type="entry name" value="PROTEIN YIAL"/>
    <property type="match status" value="1"/>
</dbReference>
<dbReference type="RefSeq" id="WP_184304650.1">
    <property type="nucleotide sequence ID" value="NZ_JACHXU010000006.1"/>
</dbReference>
<dbReference type="Pfam" id="PF04074">
    <property type="entry name" value="DUF386"/>
    <property type="match status" value="1"/>
</dbReference>
<dbReference type="Proteomes" id="UP000536179">
    <property type="component" value="Unassembled WGS sequence"/>
</dbReference>
<comment type="caution">
    <text evidence="1">The sequence shown here is derived from an EMBL/GenBank/DDBJ whole genome shotgun (WGS) entry which is preliminary data.</text>
</comment>